<dbReference type="AlphaFoldDB" id="A0A966HU34"/>
<feature type="non-terminal residue" evidence="2">
    <location>
        <position position="1"/>
    </location>
</feature>
<dbReference type="Proteomes" id="UP000747791">
    <property type="component" value="Unassembled WGS sequence"/>
</dbReference>
<reference evidence="2" key="1">
    <citation type="submission" date="2018-10" db="EMBL/GenBank/DDBJ databases">
        <title>Iterative Subtractive Binning of Freshwater Chronoseries Metagenomes Recovers Nearly Complete Genomes from over Four Hundred Novel Species.</title>
        <authorList>
            <person name="Rodriguez-R L.M."/>
            <person name="Tsementzi D."/>
            <person name="Luo C."/>
            <person name="Konstantinidis K.T."/>
        </authorList>
    </citation>
    <scope>NUCLEOTIDE SEQUENCE</scope>
    <source>
        <strain evidence="2">WB8_2A_004</strain>
    </source>
</reference>
<comment type="caution">
    <text evidence="2">The sequence shown here is derived from an EMBL/GenBank/DDBJ whole genome shotgun (WGS) entry which is preliminary data.</text>
</comment>
<accession>A0A966HU34</accession>
<evidence type="ECO:0000313" key="3">
    <source>
        <dbReference type="Proteomes" id="UP000747791"/>
    </source>
</evidence>
<name>A0A966HU34_9PROT</name>
<sequence>ELQRRDGASRELPLVHEEVEGQAPIRDSSPVLSQPEGSSGVARPPFESAAEMRRDIGAALLKRRVAERVAAQEQKNEQEKSPDLDLFRNHLWYSFSCQNVSK</sequence>
<feature type="region of interest" description="Disordered" evidence="1">
    <location>
        <begin position="1"/>
        <end position="49"/>
    </location>
</feature>
<dbReference type="EMBL" id="RGOB01000225">
    <property type="protein sequence ID" value="NCU53594.1"/>
    <property type="molecule type" value="Genomic_DNA"/>
</dbReference>
<organism evidence="2 3">
    <name type="scientific">Candidatus Fonsibacter lacus</name>
    <dbReference type="NCBI Taxonomy" id="2576439"/>
    <lineage>
        <taxon>Bacteria</taxon>
        <taxon>Pseudomonadati</taxon>
        <taxon>Pseudomonadota</taxon>
        <taxon>Alphaproteobacteria</taxon>
        <taxon>Candidatus Pelagibacterales</taxon>
        <taxon>Candidatus Pelagibacterales incertae sedis</taxon>
        <taxon>Candidatus Fonsibacter</taxon>
    </lineage>
</organism>
<evidence type="ECO:0000313" key="2">
    <source>
        <dbReference type="EMBL" id="NCU53594.1"/>
    </source>
</evidence>
<protein>
    <submittedName>
        <fullName evidence="2">Uncharacterized protein</fullName>
    </submittedName>
</protein>
<gene>
    <name evidence="2" type="ORF">EBX74_04880</name>
</gene>
<evidence type="ECO:0000256" key="1">
    <source>
        <dbReference type="SAM" id="MobiDB-lite"/>
    </source>
</evidence>
<proteinExistence type="predicted"/>
<feature type="compositionally biased region" description="Basic and acidic residues" evidence="1">
    <location>
        <begin position="1"/>
        <end position="19"/>
    </location>
</feature>